<accession>S9UG17</accession>
<feature type="compositionally biased region" description="Basic and acidic residues" evidence="1">
    <location>
        <begin position="197"/>
        <end position="206"/>
    </location>
</feature>
<organism evidence="2 3">
    <name type="scientific">Strigomonas culicis</name>
    <dbReference type="NCBI Taxonomy" id="28005"/>
    <lineage>
        <taxon>Eukaryota</taxon>
        <taxon>Discoba</taxon>
        <taxon>Euglenozoa</taxon>
        <taxon>Kinetoplastea</taxon>
        <taxon>Metakinetoplastina</taxon>
        <taxon>Trypanosomatida</taxon>
        <taxon>Trypanosomatidae</taxon>
        <taxon>Strigomonadinae</taxon>
        <taxon>Strigomonas</taxon>
    </lineage>
</organism>
<reference evidence="2 3" key="1">
    <citation type="journal article" date="2013" name="PLoS ONE">
        <title>Predicting the Proteins of Angomonas deanei, Strigomonas culicis and Their Respective Endosymbionts Reveals New Aspects of the Trypanosomatidae Family.</title>
        <authorList>
            <person name="Motta M.C."/>
            <person name="Martins A.C."/>
            <person name="de Souza S.S."/>
            <person name="Catta-Preta C.M."/>
            <person name="Silva R."/>
            <person name="Klein C.C."/>
            <person name="de Almeida L.G."/>
            <person name="de Lima Cunha O."/>
            <person name="Ciapina L.P."/>
            <person name="Brocchi M."/>
            <person name="Colabardini A.C."/>
            <person name="de Araujo Lima B."/>
            <person name="Machado C.R."/>
            <person name="de Almeida Soares C.M."/>
            <person name="Probst C.M."/>
            <person name="de Menezes C.B."/>
            <person name="Thompson C.E."/>
            <person name="Bartholomeu D.C."/>
            <person name="Gradia D.F."/>
            <person name="Pavoni D.P."/>
            <person name="Grisard E.C."/>
            <person name="Fantinatti-Garboggini F."/>
            <person name="Marchini F.K."/>
            <person name="Rodrigues-Luiz G.F."/>
            <person name="Wagner G."/>
            <person name="Goldman G.H."/>
            <person name="Fietto J.L."/>
            <person name="Elias M.C."/>
            <person name="Goldman M.H."/>
            <person name="Sagot M.F."/>
            <person name="Pereira M."/>
            <person name="Stoco P.H."/>
            <person name="de Mendonca-Neto R.P."/>
            <person name="Teixeira S.M."/>
            <person name="Maciel T.E."/>
            <person name="de Oliveira Mendes T.A."/>
            <person name="Urmenyi T.P."/>
            <person name="de Souza W."/>
            <person name="Schenkman S."/>
            <person name="de Vasconcelos A.T."/>
        </authorList>
    </citation>
    <scope>NUCLEOTIDE SEQUENCE [LARGE SCALE GENOMIC DNA]</scope>
</reference>
<evidence type="ECO:0000313" key="2">
    <source>
        <dbReference type="EMBL" id="EPY27659.1"/>
    </source>
</evidence>
<name>S9UG17_9TRYP</name>
<protein>
    <submittedName>
        <fullName evidence="2">Uncharacterized protein</fullName>
    </submittedName>
</protein>
<dbReference type="AlphaFoldDB" id="S9UG17"/>
<feature type="compositionally biased region" description="Acidic residues" evidence="1">
    <location>
        <begin position="405"/>
        <end position="417"/>
    </location>
</feature>
<feature type="region of interest" description="Disordered" evidence="1">
    <location>
        <begin position="388"/>
        <end position="426"/>
    </location>
</feature>
<feature type="compositionally biased region" description="Basic and acidic residues" evidence="1">
    <location>
        <begin position="395"/>
        <end position="404"/>
    </location>
</feature>
<gene>
    <name evidence="2" type="ORF">STCU_05640</name>
</gene>
<comment type="caution">
    <text evidence="2">The sequence shown here is derived from an EMBL/GenBank/DDBJ whole genome shotgun (WGS) entry which is preliminary data.</text>
</comment>
<dbReference type="EMBL" id="ATMH01005640">
    <property type="protein sequence ID" value="EPY27659.1"/>
    <property type="molecule type" value="Genomic_DNA"/>
</dbReference>
<sequence length="508" mass="53866">MSKGEDGSASPTADGSGETPLSIYGDCSIQLKRSVFYEPPFYLFPELLPKVPQGSPPVKVWDKVADAVDVNASFWSIADGLNLQGAEGASAAAVAMAPGAGEAPAETKVTLAHLVSSNRLLAAGLTPEVLTSGFFSAATMVEEIARFIAAAGLSEVEGACLMSNQFINLAAWMKLKEINTDADRTAEARALAATKADSQKRRREVDAAPSTAGLQPSPDPWSREVDAPEQVGVFISGRETNVEKRVQTLDALATLYSQPWRSLCSQGAQTDYVVPPASVNITSPLAAPPVPKDVAPREDLGWGPPPPAAGGLALVLRRSDAASAAMTAPQKVVPLAKLCTTFGRQEGLQCTRGGTVDIDVRLEAFTTAAEAARVAAHHFSLVWRPSYAAEPGTTRGDEETVKAESDEEEEEEGSDAEDAARRQQPHLKHPRRFSLWLLNYGSNGVRVVAPRRQLVLGTAVELTAGCELMVQGAHLTVVHASDAEQGLVMKTETEAPSPIAVKKERTDV</sequence>
<feature type="region of interest" description="Disordered" evidence="1">
    <location>
        <begin position="190"/>
        <end position="225"/>
    </location>
</feature>
<keyword evidence="3" id="KW-1185">Reference proteome</keyword>
<dbReference type="Proteomes" id="UP000015354">
    <property type="component" value="Unassembled WGS sequence"/>
</dbReference>
<proteinExistence type="predicted"/>
<evidence type="ECO:0000256" key="1">
    <source>
        <dbReference type="SAM" id="MobiDB-lite"/>
    </source>
</evidence>
<evidence type="ECO:0000313" key="3">
    <source>
        <dbReference type="Proteomes" id="UP000015354"/>
    </source>
</evidence>
<dbReference type="OrthoDB" id="273169at2759"/>